<organism evidence="1">
    <name type="scientific">marine sediment metagenome</name>
    <dbReference type="NCBI Taxonomy" id="412755"/>
    <lineage>
        <taxon>unclassified sequences</taxon>
        <taxon>metagenomes</taxon>
        <taxon>ecological metagenomes</taxon>
    </lineage>
</organism>
<accession>X1HMS7</accession>
<dbReference type="EMBL" id="BARU01025862">
    <property type="protein sequence ID" value="GAH71441.1"/>
    <property type="molecule type" value="Genomic_DNA"/>
</dbReference>
<protein>
    <submittedName>
        <fullName evidence="1">Uncharacterized protein</fullName>
    </submittedName>
</protein>
<name>X1HMS7_9ZZZZ</name>
<dbReference type="AlphaFoldDB" id="X1HMS7"/>
<gene>
    <name evidence="1" type="ORF">S03H2_41625</name>
</gene>
<proteinExistence type="predicted"/>
<sequence length="83" mass="8515">MDIRRSIINALGGGDGSPPGIAQAFAATVPAGTIYYVPSGDVWGVLALTVEAGAELRIDGEVHCWDDVAGPGIITGEGELRLH</sequence>
<evidence type="ECO:0000313" key="1">
    <source>
        <dbReference type="EMBL" id="GAH71441.1"/>
    </source>
</evidence>
<reference evidence="1" key="1">
    <citation type="journal article" date="2014" name="Front. Microbiol.">
        <title>High frequency of phylogenetically diverse reductive dehalogenase-homologous genes in deep subseafloor sedimentary metagenomes.</title>
        <authorList>
            <person name="Kawai M."/>
            <person name="Futagami T."/>
            <person name="Toyoda A."/>
            <person name="Takaki Y."/>
            <person name="Nishi S."/>
            <person name="Hori S."/>
            <person name="Arai W."/>
            <person name="Tsubouchi T."/>
            <person name="Morono Y."/>
            <person name="Uchiyama I."/>
            <person name="Ito T."/>
            <person name="Fujiyama A."/>
            <person name="Inagaki F."/>
            <person name="Takami H."/>
        </authorList>
    </citation>
    <scope>NUCLEOTIDE SEQUENCE</scope>
    <source>
        <strain evidence="1">Expedition CK06-06</strain>
    </source>
</reference>
<comment type="caution">
    <text evidence="1">The sequence shown here is derived from an EMBL/GenBank/DDBJ whole genome shotgun (WGS) entry which is preliminary data.</text>
</comment>